<keyword evidence="2" id="KW-1185">Reference proteome</keyword>
<proteinExistence type="predicted"/>
<dbReference type="EMBL" id="MCGO01000020">
    <property type="protein sequence ID" value="ORY45057.1"/>
    <property type="molecule type" value="Genomic_DNA"/>
</dbReference>
<accession>A0A1Y2CDT9</accession>
<dbReference type="OrthoDB" id="2160995at2759"/>
<gene>
    <name evidence="1" type="ORF">BCR33DRAFT_716410</name>
</gene>
<organism evidence="1 2">
    <name type="scientific">Rhizoclosmatium globosum</name>
    <dbReference type="NCBI Taxonomy" id="329046"/>
    <lineage>
        <taxon>Eukaryota</taxon>
        <taxon>Fungi</taxon>
        <taxon>Fungi incertae sedis</taxon>
        <taxon>Chytridiomycota</taxon>
        <taxon>Chytridiomycota incertae sedis</taxon>
        <taxon>Chytridiomycetes</taxon>
        <taxon>Chytridiales</taxon>
        <taxon>Chytriomycetaceae</taxon>
        <taxon>Rhizoclosmatium</taxon>
    </lineage>
</organism>
<dbReference type="Proteomes" id="UP000193642">
    <property type="component" value="Unassembled WGS sequence"/>
</dbReference>
<comment type="caution">
    <text evidence="1">The sequence shown here is derived from an EMBL/GenBank/DDBJ whole genome shotgun (WGS) entry which is preliminary data.</text>
</comment>
<dbReference type="AlphaFoldDB" id="A0A1Y2CDT9"/>
<protein>
    <submittedName>
        <fullName evidence="1">Uncharacterized protein</fullName>
    </submittedName>
</protein>
<sequence>MVQPSLVLEGITSLEPTVVLTWSSDVNSTGPRIAASVQDVSLVSIAAFTNSDRIASVAALLASLFEAQNVARVLVVGALDVVAGKEVVTAALHCQTKSKLHTLNPSVPLNDRFLGALVVCLRASPSIQTTLLALPAKKERSQEDGRVLARLQGEVVDEGIDELVNEVQSFTGLKFNADVARTVVLPHFAARRKLEQEGKVEKKDDLLLMYM</sequence>
<name>A0A1Y2CDT9_9FUNG</name>
<evidence type="ECO:0000313" key="2">
    <source>
        <dbReference type="Proteomes" id="UP000193642"/>
    </source>
</evidence>
<reference evidence="1 2" key="1">
    <citation type="submission" date="2016-07" db="EMBL/GenBank/DDBJ databases">
        <title>Pervasive Adenine N6-methylation of Active Genes in Fungi.</title>
        <authorList>
            <consortium name="DOE Joint Genome Institute"/>
            <person name="Mondo S.J."/>
            <person name="Dannebaum R.O."/>
            <person name="Kuo R.C."/>
            <person name="Labutti K."/>
            <person name="Haridas S."/>
            <person name="Kuo A."/>
            <person name="Salamov A."/>
            <person name="Ahrendt S.R."/>
            <person name="Lipzen A."/>
            <person name="Sullivan W."/>
            <person name="Andreopoulos W.B."/>
            <person name="Clum A."/>
            <person name="Lindquist E."/>
            <person name="Daum C."/>
            <person name="Ramamoorthy G.K."/>
            <person name="Gryganskyi A."/>
            <person name="Culley D."/>
            <person name="Magnuson J.K."/>
            <person name="James T.Y."/>
            <person name="O'Malley M.A."/>
            <person name="Stajich J.E."/>
            <person name="Spatafora J.W."/>
            <person name="Visel A."/>
            <person name="Grigoriev I.V."/>
        </authorList>
    </citation>
    <scope>NUCLEOTIDE SEQUENCE [LARGE SCALE GENOMIC DNA]</scope>
    <source>
        <strain evidence="1 2">JEL800</strain>
    </source>
</reference>
<evidence type="ECO:0000313" key="1">
    <source>
        <dbReference type="EMBL" id="ORY45057.1"/>
    </source>
</evidence>